<feature type="compositionally biased region" description="Basic and acidic residues" evidence="1">
    <location>
        <begin position="41"/>
        <end position="56"/>
    </location>
</feature>
<feature type="region of interest" description="Disordered" evidence="1">
    <location>
        <begin position="24"/>
        <end position="68"/>
    </location>
</feature>
<evidence type="ECO:0000256" key="1">
    <source>
        <dbReference type="SAM" id="MobiDB-lite"/>
    </source>
</evidence>
<protein>
    <submittedName>
        <fullName evidence="2">Uncharacterized protein</fullName>
    </submittedName>
</protein>
<evidence type="ECO:0000313" key="3">
    <source>
        <dbReference type="Proteomes" id="UP000663929"/>
    </source>
</evidence>
<dbReference type="KEGG" id="scor:J3U87_23715"/>
<organism evidence="2 3">
    <name type="scientific">Sulfidibacter corallicola</name>
    <dbReference type="NCBI Taxonomy" id="2818388"/>
    <lineage>
        <taxon>Bacteria</taxon>
        <taxon>Pseudomonadati</taxon>
        <taxon>Acidobacteriota</taxon>
        <taxon>Holophagae</taxon>
        <taxon>Acanthopleuribacterales</taxon>
        <taxon>Acanthopleuribacteraceae</taxon>
        <taxon>Sulfidibacter</taxon>
    </lineage>
</organism>
<accession>A0A8A4TER7</accession>
<gene>
    <name evidence="2" type="ORF">J3U87_23715</name>
</gene>
<proteinExistence type="predicted"/>
<reference evidence="2" key="1">
    <citation type="submission" date="2021-03" db="EMBL/GenBank/DDBJ databases">
        <title>Acanthopleuribacteraceae sp. M133.</title>
        <authorList>
            <person name="Wang G."/>
        </authorList>
    </citation>
    <scope>NUCLEOTIDE SEQUENCE</scope>
    <source>
        <strain evidence="2">M133</strain>
    </source>
</reference>
<dbReference type="EMBL" id="CP071793">
    <property type="protein sequence ID" value="QTD48599.1"/>
    <property type="molecule type" value="Genomic_DNA"/>
</dbReference>
<name>A0A8A4TER7_SULCO</name>
<sequence length="68" mass="7295">MQVAQSGCHNQMLASDVVTWNITWESGGTGRSGYSGIEDGDGGKEDPRRSQRDVKGKPMLRGPASGMR</sequence>
<dbReference type="AlphaFoldDB" id="A0A8A4TER7"/>
<dbReference type="Proteomes" id="UP000663929">
    <property type="component" value="Chromosome"/>
</dbReference>
<dbReference type="RefSeq" id="WP_237378252.1">
    <property type="nucleotide sequence ID" value="NZ_CP071793.1"/>
</dbReference>
<evidence type="ECO:0000313" key="2">
    <source>
        <dbReference type="EMBL" id="QTD48599.1"/>
    </source>
</evidence>
<keyword evidence="3" id="KW-1185">Reference proteome</keyword>